<feature type="region of interest" description="Disordered" evidence="1">
    <location>
        <begin position="1"/>
        <end position="25"/>
    </location>
</feature>
<proteinExistence type="predicted"/>
<dbReference type="Proteomes" id="UP000184749">
    <property type="component" value="Plasmid pRgalIE4872d"/>
</dbReference>
<geneLocation type="plasmid" evidence="3">
    <name>prgalie4872d</name>
</geneLocation>
<gene>
    <name evidence="2" type="ORF">IE4872_PD01506</name>
</gene>
<protein>
    <submittedName>
        <fullName evidence="2">Uncharacterized protein</fullName>
    </submittedName>
</protein>
<evidence type="ECO:0000313" key="2">
    <source>
        <dbReference type="EMBL" id="APO72027.1"/>
    </source>
</evidence>
<keyword evidence="2" id="KW-0614">Plasmid</keyword>
<evidence type="ECO:0000313" key="3">
    <source>
        <dbReference type="Proteomes" id="UP000184749"/>
    </source>
</evidence>
<organism evidence="2 3">
    <name type="scientific">Rhizobium gallicum</name>
    <dbReference type="NCBI Taxonomy" id="56730"/>
    <lineage>
        <taxon>Bacteria</taxon>
        <taxon>Pseudomonadati</taxon>
        <taxon>Pseudomonadota</taxon>
        <taxon>Alphaproteobacteria</taxon>
        <taxon>Hyphomicrobiales</taxon>
        <taxon>Rhizobiaceae</taxon>
        <taxon>Rhizobium/Agrobacterium group</taxon>
        <taxon>Rhizobium</taxon>
    </lineage>
</organism>
<dbReference type="EMBL" id="CP017105">
    <property type="protein sequence ID" value="APO72027.1"/>
    <property type="molecule type" value="Genomic_DNA"/>
</dbReference>
<accession>A0A1L5NVU0</accession>
<evidence type="ECO:0000256" key="1">
    <source>
        <dbReference type="SAM" id="MobiDB-lite"/>
    </source>
</evidence>
<sequence length="106" mass="11262">MDTRADGAPQFARTPASRATGGLKAPFPSRMLERLHPQLIDRGVSQWLYVMDGLATIGEDKLGKGDAAADAELPLPKIRAEASTALVLFPVDRHAHSSLAGTISGR</sequence>
<dbReference type="AlphaFoldDB" id="A0A1L5NVU0"/>
<reference evidence="2 3" key="1">
    <citation type="submission" date="2016-09" db="EMBL/GenBank/DDBJ databases">
        <title>The complete genome sequences of Rhizobium gallicum, symbiovars gallicum and phaseoli, symbionts associated to common bean (Phaseolus vulgaris).</title>
        <authorList>
            <person name="Bustos P."/>
            <person name="Santamaria R.I."/>
            <person name="Perez-Carrascal O.M."/>
            <person name="Juarez S."/>
            <person name="Lozano L."/>
            <person name="Martinez-Flores I."/>
            <person name="Martinez-Romero E."/>
            <person name="Cevallos M."/>
            <person name="Romero D."/>
            <person name="Davila G."/>
            <person name="Gonzalez V."/>
        </authorList>
    </citation>
    <scope>NUCLEOTIDE SEQUENCE [LARGE SCALE GENOMIC DNA]</scope>
    <source>
        <strain evidence="2 3">IE4872</strain>
        <plasmid evidence="3">prgalie4872d</plasmid>
    </source>
</reference>
<name>A0A1L5NVU0_9HYPH</name>